<dbReference type="Proteomes" id="UP001642360">
    <property type="component" value="Unassembled WGS sequence"/>
</dbReference>
<evidence type="ECO:0000313" key="2">
    <source>
        <dbReference type="EMBL" id="CAK9164665.1"/>
    </source>
</evidence>
<evidence type="ECO:0000313" key="3">
    <source>
        <dbReference type="Proteomes" id="UP001642360"/>
    </source>
</evidence>
<feature type="region of interest" description="Disordered" evidence="1">
    <location>
        <begin position="1"/>
        <end position="57"/>
    </location>
</feature>
<dbReference type="EMBL" id="CAUOFW020004264">
    <property type="protein sequence ID" value="CAK9164665.1"/>
    <property type="molecule type" value="Genomic_DNA"/>
</dbReference>
<sequence length="57" mass="6245">EAQVGENESKNEGAELPTPHGSLLPSNRGPLLSDVTPLLQQRRDRGQQPRPSKDKSK</sequence>
<keyword evidence="3" id="KW-1185">Reference proteome</keyword>
<reference evidence="2 3" key="1">
    <citation type="submission" date="2024-02" db="EMBL/GenBank/DDBJ databases">
        <authorList>
            <person name="Vignale AGUSTIN F."/>
            <person name="Sosa J E."/>
            <person name="Modenutti C."/>
        </authorList>
    </citation>
    <scope>NUCLEOTIDE SEQUENCE [LARGE SCALE GENOMIC DNA]</scope>
</reference>
<feature type="compositionally biased region" description="Basic and acidic residues" evidence="1">
    <location>
        <begin position="41"/>
        <end position="57"/>
    </location>
</feature>
<accession>A0ABC8T676</accession>
<comment type="caution">
    <text evidence="2">The sequence shown here is derived from an EMBL/GenBank/DDBJ whole genome shotgun (WGS) entry which is preliminary data.</text>
</comment>
<proteinExistence type="predicted"/>
<gene>
    <name evidence="2" type="ORF">ILEXP_LOCUS33812</name>
</gene>
<protein>
    <submittedName>
        <fullName evidence="2">Uncharacterized protein</fullName>
    </submittedName>
</protein>
<dbReference type="AlphaFoldDB" id="A0ABC8T676"/>
<organism evidence="2 3">
    <name type="scientific">Ilex paraguariensis</name>
    <name type="common">yerba mate</name>
    <dbReference type="NCBI Taxonomy" id="185542"/>
    <lineage>
        <taxon>Eukaryota</taxon>
        <taxon>Viridiplantae</taxon>
        <taxon>Streptophyta</taxon>
        <taxon>Embryophyta</taxon>
        <taxon>Tracheophyta</taxon>
        <taxon>Spermatophyta</taxon>
        <taxon>Magnoliopsida</taxon>
        <taxon>eudicotyledons</taxon>
        <taxon>Gunneridae</taxon>
        <taxon>Pentapetalae</taxon>
        <taxon>asterids</taxon>
        <taxon>campanulids</taxon>
        <taxon>Aquifoliales</taxon>
        <taxon>Aquifoliaceae</taxon>
        <taxon>Ilex</taxon>
    </lineage>
</organism>
<name>A0ABC8T676_9AQUA</name>
<feature type="non-terminal residue" evidence="2">
    <location>
        <position position="1"/>
    </location>
</feature>
<evidence type="ECO:0000256" key="1">
    <source>
        <dbReference type="SAM" id="MobiDB-lite"/>
    </source>
</evidence>